<dbReference type="PANTHER" id="PTHR43084:SF1">
    <property type="entry name" value="PERSULFIDE DIOXYGENASE ETHE1, MITOCHONDRIAL"/>
    <property type="match status" value="1"/>
</dbReference>
<dbReference type="Pfam" id="PF00753">
    <property type="entry name" value="Lactamase_B"/>
    <property type="match status" value="1"/>
</dbReference>
<dbReference type="Gene3D" id="3.60.15.10">
    <property type="entry name" value="Ribonuclease Z/Hydroxyacylglutathione hydrolase-like"/>
    <property type="match status" value="1"/>
</dbReference>
<dbReference type="AlphaFoldDB" id="A0A8H7WDA4"/>
<evidence type="ECO:0000256" key="1">
    <source>
        <dbReference type="ARBA" id="ARBA00022723"/>
    </source>
</evidence>
<keyword evidence="1" id="KW-0479">Metal-binding</keyword>
<evidence type="ECO:0000313" key="4">
    <source>
        <dbReference type="Proteomes" id="UP000664132"/>
    </source>
</evidence>
<evidence type="ECO:0000259" key="2">
    <source>
        <dbReference type="SMART" id="SM00849"/>
    </source>
</evidence>
<accession>A0A8H7WDA4</accession>
<dbReference type="GO" id="GO:0046872">
    <property type="term" value="F:metal ion binding"/>
    <property type="evidence" value="ECO:0007669"/>
    <property type="project" value="UniProtKB-KW"/>
</dbReference>
<dbReference type="GO" id="GO:0070813">
    <property type="term" value="P:hydrogen sulfide metabolic process"/>
    <property type="evidence" value="ECO:0007669"/>
    <property type="project" value="TreeGrafter"/>
</dbReference>
<keyword evidence="4" id="KW-1185">Reference proteome</keyword>
<dbReference type="InterPro" id="IPR051682">
    <property type="entry name" value="Mito_Persulfide_Diox"/>
</dbReference>
<dbReference type="InterPro" id="IPR044528">
    <property type="entry name" value="POD-like_MBL-fold"/>
</dbReference>
<dbReference type="OrthoDB" id="449487at2759"/>
<dbReference type="FunFam" id="3.60.15.10:FF:000033">
    <property type="entry name" value="MBL fold metallo-hydrolase"/>
    <property type="match status" value="1"/>
</dbReference>
<evidence type="ECO:0000313" key="3">
    <source>
        <dbReference type="EMBL" id="KAG4422695.1"/>
    </source>
</evidence>
<organism evidence="3 4">
    <name type="scientific">Cadophora malorum</name>
    <dbReference type="NCBI Taxonomy" id="108018"/>
    <lineage>
        <taxon>Eukaryota</taxon>
        <taxon>Fungi</taxon>
        <taxon>Dikarya</taxon>
        <taxon>Ascomycota</taxon>
        <taxon>Pezizomycotina</taxon>
        <taxon>Leotiomycetes</taxon>
        <taxon>Helotiales</taxon>
        <taxon>Ploettnerulaceae</taxon>
        <taxon>Cadophora</taxon>
    </lineage>
</organism>
<dbReference type="InterPro" id="IPR036866">
    <property type="entry name" value="RibonucZ/Hydroxyglut_hydro"/>
</dbReference>
<dbReference type="PANTHER" id="PTHR43084">
    <property type="entry name" value="PERSULFIDE DIOXYGENASE ETHE1"/>
    <property type="match status" value="1"/>
</dbReference>
<protein>
    <recommendedName>
        <fullName evidence="2">Metallo-beta-lactamase domain-containing protein</fullName>
    </recommendedName>
</protein>
<comment type="caution">
    <text evidence="3">The sequence shown here is derived from an EMBL/GenBank/DDBJ whole genome shotgun (WGS) entry which is preliminary data.</text>
</comment>
<dbReference type="CDD" id="cd07724">
    <property type="entry name" value="POD-like_MBL-fold"/>
    <property type="match status" value="1"/>
</dbReference>
<dbReference type="InterPro" id="IPR001279">
    <property type="entry name" value="Metallo-B-lactamas"/>
</dbReference>
<dbReference type="GO" id="GO:0006749">
    <property type="term" value="P:glutathione metabolic process"/>
    <property type="evidence" value="ECO:0007669"/>
    <property type="project" value="InterPro"/>
</dbReference>
<gene>
    <name evidence="3" type="ORF">IFR04_004173</name>
</gene>
<proteinExistence type="predicted"/>
<name>A0A8H7WDA4_9HELO</name>
<dbReference type="SUPFAM" id="SSF56281">
    <property type="entry name" value="Metallo-hydrolase/oxidoreductase"/>
    <property type="match status" value="1"/>
</dbReference>
<feature type="domain" description="Metallo-beta-lactamase" evidence="2">
    <location>
        <begin position="131"/>
        <end position="325"/>
    </location>
</feature>
<reference evidence="3" key="1">
    <citation type="submission" date="2021-02" db="EMBL/GenBank/DDBJ databases">
        <title>Genome sequence Cadophora malorum strain M34.</title>
        <authorList>
            <person name="Stefanovic E."/>
            <person name="Vu D."/>
            <person name="Scully C."/>
            <person name="Dijksterhuis J."/>
            <person name="Roader J."/>
            <person name="Houbraken J."/>
        </authorList>
    </citation>
    <scope>NUCLEOTIDE SEQUENCE</scope>
    <source>
        <strain evidence="3">M34</strain>
    </source>
</reference>
<dbReference type="SMART" id="SM00849">
    <property type="entry name" value="Lactamase_B"/>
    <property type="match status" value="1"/>
</dbReference>
<dbReference type="Proteomes" id="UP000664132">
    <property type="component" value="Unassembled WGS sequence"/>
</dbReference>
<dbReference type="GO" id="GO:0050313">
    <property type="term" value="F:sulfur dioxygenase activity"/>
    <property type="evidence" value="ECO:0007669"/>
    <property type="project" value="InterPro"/>
</dbReference>
<dbReference type="EMBL" id="JAFJYH010000045">
    <property type="protein sequence ID" value="KAG4422695.1"/>
    <property type="molecule type" value="Genomic_DNA"/>
</dbReference>
<sequence>MGEYLRTEISSYKGTDQGLQHHFKHVGQRASSLPLSSQRATARCLSSRIMEKNRASHQQFDVVNPCATHESRNASILPTSRQPCRRHLSSGLASVASRSNPQNFQRRASFSAVVTPPTEPIIHSVFEKTTGTWQYLIADPSTLSAAIIDPVLDYDPVTQVISTCTADTLLAMAIEKGYKIDRILETHAHADHLTAAFYLQKQVTRLQGHMPPTCIGKRIRQVQKMFGEKYGVQAEEYDGVFDRFLEDDETFSLGDMEVTAIHLPGHTPDHLGYKIGDHVFCGDSIFHADIGSARCDFPGGSAHDLFRSGRRLLALPGNVKIWTGHDYPPNDRTMPMAFMTVEEHRKQNKHLSDSVTEEDFVHLRKERDATLGEPRLLHQSLQINIRGGRPPKPTALGHSFLHLPMKLKGVEF</sequence>